<feature type="transmembrane region" description="Helical" evidence="2">
    <location>
        <begin position="399"/>
        <end position="416"/>
    </location>
</feature>
<feature type="transmembrane region" description="Helical" evidence="2">
    <location>
        <begin position="235"/>
        <end position="258"/>
    </location>
</feature>
<feature type="transmembrane region" description="Helical" evidence="2">
    <location>
        <begin position="12"/>
        <end position="31"/>
    </location>
</feature>
<accession>A3U2J1</accession>
<comment type="caution">
    <text evidence="3">The sequence shown here is derived from an EMBL/GenBank/DDBJ whole genome shotgun (WGS) entry which is preliminary data.</text>
</comment>
<feature type="transmembrane region" description="Helical" evidence="2">
    <location>
        <begin position="210"/>
        <end position="228"/>
    </location>
</feature>
<gene>
    <name evidence="3" type="ORF">OB2597_03973</name>
</gene>
<feature type="transmembrane region" description="Helical" evidence="2">
    <location>
        <begin position="117"/>
        <end position="135"/>
    </location>
</feature>
<feature type="transmembrane region" description="Helical" evidence="2">
    <location>
        <begin position="428"/>
        <end position="449"/>
    </location>
</feature>
<evidence type="ECO:0000256" key="2">
    <source>
        <dbReference type="SAM" id="Phobius"/>
    </source>
</evidence>
<keyword evidence="2" id="KW-0812">Transmembrane</keyword>
<evidence type="ECO:0008006" key="5">
    <source>
        <dbReference type="Google" id="ProtNLM"/>
    </source>
</evidence>
<keyword evidence="2" id="KW-1133">Transmembrane helix</keyword>
<reference evidence="3 4" key="1">
    <citation type="journal article" date="2010" name="J. Bacteriol.">
        <title>Genome sequences of Oceanicola granulosus HTCC2516(T) and Oceanicola batsensis HTCC2597(TDelta).</title>
        <authorList>
            <person name="Thrash J.C."/>
            <person name="Cho J.C."/>
            <person name="Vergin K.L."/>
            <person name="Giovannoni S.J."/>
        </authorList>
    </citation>
    <scope>NUCLEOTIDE SEQUENCE [LARGE SCALE GENOMIC DNA]</scope>
    <source>
        <strain evidence="4">ATCC BAA-863 / DSM 15984 / KCTC 12145 / HTCC2597</strain>
    </source>
</reference>
<feature type="transmembrane region" description="Helical" evidence="2">
    <location>
        <begin position="164"/>
        <end position="181"/>
    </location>
</feature>
<dbReference type="HOGENOM" id="CLU_029427_0_0_5"/>
<dbReference type="AlphaFoldDB" id="A3U2J1"/>
<dbReference type="OrthoDB" id="7238679at2"/>
<evidence type="ECO:0000313" key="4">
    <source>
        <dbReference type="Proteomes" id="UP000004318"/>
    </source>
</evidence>
<sequence>MPPTPTDAPLFGWRGLALAAVLSLVLCWPMLLTGQLFVFPDTSSYVRGGAVIWEVLRDIVGEVFADAPASPGEGEGEGGGNTPTGLTVNDRGSPVVGRSFTYSAAAYLAQAAGGPLAIAWLQGVVILLMVFALIGREALARPVLLAAGFAVLALLTAWPWYTVYLMPDGFAAVVVIYAMLVAGRFQALGWRQIAVATGLAAFAVSTHYGYMPLSVVAIGAALCWRLLAGGLRATTVAVALVPVLAAPLANLGASAAVLEEASVTPRRLPILLARSIQDGPAQWYLEDVCPEADLTFCRAFGKDVPTDIRAFLWDEGGVSSLTPEQMNGIRAEEAEILMRAFLAYPVEQTASLLGNLARQTVMVGTGNIAVTDGMTEGWAWTQAEPETLGRFLLRQADPVVSASVLIGAALLLVVLLSGRLDRSQRGMIVALAAGYLGNAAIFGGLSAPVDRYQARIAWLVPLLALVLFCTLAGARRRGAD</sequence>
<proteinExistence type="predicted"/>
<feature type="transmembrane region" description="Helical" evidence="2">
    <location>
        <begin position="455"/>
        <end position="474"/>
    </location>
</feature>
<protein>
    <recommendedName>
        <fullName evidence="5">Glycosyltransferase RgtA/B/C/D-like domain-containing protein</fullName>
    </recommendedName>
</protein>
<evidence type="ECO:0000256" key="1">
    <source>
        <dbReference type="SAM" id="MobiDB-lite"/>
    </source>
</evidence>
<dbReference type="eggNOG" id="ENOG502ZAVI">
    <property type="taxonomic scope" value="Bacteria"/>
</dbReference>
<dbReference type="RefSeq" id="WP_009805044.1">
    <property type="nucleotide sequence ID" value="NZ_CH724131.1"/>
</dbReference>
<name>A3U2J1_PSEBH</name>
<evidence type="ECO:0000313" key="3">
    <source>
        <dbReference type="EMBL" id="EAQ01565.1"/>
    </source>
</evidence>
<feature type="transmembrane region" description="Helical" evidence="2">
    <location>
        <begin position="142"/>
        <end position="158"/>
    </location>
</feature>
<keyword evidence="2" id="KW-0472">Membrane</keyword>
<organism evidence="3 4">
    <name type="scientific">Pseudooceanicola batsensis (strain ATCC BAA-863 / DSM 15984 / KCTC 12145 / HTCC2597)</name>
    <name type="common">Oceanicola batsensis</name>
    <dbReference type="NCBI Taxonomy" id="252305"/>
    <lineage>
        <taxon>Bacteria</taxon>
        <taxon>Pseudomonadati</taxon>
        <taxon>Pseudomonadota</taxon>
        <taxon>Alphaproteobacteria</taxon>
        <taxon>Rhodobacterales</taxon>
        <taxon>Paracoccaceae</taxon>
        <taxon>Pseudooceanicola</taxon>
    </lineage>
</organism>
<dbReference type="EMBL" id="AAMO01000012">
    <property type="protein sequence ID" value="EAQ01565.1"/>
    <property type="molecule type" value="Genomic_DNA"/>
</dbReference>
<feature type="region of interest" description="Disordered" evidence="1">
    <location>
        <begin position="68"/>
        <end position="88"/>
    </location>
</feature>
<keyword evidence="4" id="KW-1185">Reference proteome</keyword>
<dbReference type="Proteomes" id="UP000004318">
    <property type="component" value="Unassembled WGS sequence"/>
</dbReference>